<evidence type="ECO:0000313" key="8">
    <source>
        <dbReference type="EMBL" id="GLY86838.1"/>
    </source>
</evidence>
<evidence type="ECO:0000313" key="9">
    <source>
        <dbReference type="Proteomes" id="UP001165074"/>
    </source>
</evidence>
<feature type="transmembrane region" description="Helical" evidence="5">
    <location>
        <begin position="6"/>
        <end position="30"/>
    </location>
</feature>
<feature type="domain" description="CBS" evidence="6">
    <location>
        <begin position="282"/>
        <end position="338"/>
    </location>
</feature>
<dbReference type="SUPFAM" id="SSF54631">
    <property type="entry name" value="CBS-domain pair"/>
    <property type="match status" value="1"/>
</dbReference>
<keyword evidence="4 5" id="KW-0472">Membrane</keyword>
<dbReference type="PANTHER" id="PTHR43099">
    <property type="entry name" value="UPF0053 PROTEIN YRKA"/>
    <property type="match status" value="1"/>
</dbReference>
<keyword evidence="2" id="KW-1003">Cell membrane</keyword>
<dbReference type="InterPro" id="IPR000644">
    <property type="entry name" value="CBS_dom"/>
</dbReference>
<dbReference type="InterPro" id="IPR046342">
    <property type="entry name" value="CBS_dom_sf"/>
</dbReference>
<dbReference type="Pfam" id="PF01595">
    <property type="entry name" value="CNNM"/>
    <property type="match status" value="1"/>
</dbReference>
<accession>A0A9W6S451</accession>
<feature type="transmembrane region" description="Helical" evidence="5">
    <location>
        <begin position="51"/>
        <end position="78"/>
    </location>
</feature>
<proteinExistence type="predicted"/>
<gene>
    <name evidence="8" type="ORF">Airi02_047670</name>
</gene>
<comment type="caution">
    <text evidence="8">The sequence shown here is derived from an EMBL/GenBank/DDBJ whole genome shotgun (WGS) entry which is preliminary data.</text>
</comment>
<dbReference type="EMBL" id="BSTK01000006">
    <property type="protein sequence ID" value="GLY86838.1"/>
    <property type="molecule type" value="Genomic_DNA"/>
</dbReference>
<dbReference type="PROSITE" id="PS51846">
    <property type="entry name" value="CNNM"/>
    <property type="match status" value="1"/>
</dbReference>
<protein>
    <submittedName>
        <fullName evidence="8">Membrane protein</fullName>
    </submittedName>
</protein>
<dbReference type="GO" id="GO:0005886">
    <property type="term" value="C:plasma membrane"/>
    <property type="evidence" value="ECO:0007669"/>
    <property type="project" value="UniProtKB-SubCell"/>
</dbReference>
<evidence type="ECO:0000259" key="6">
    <source>
        <dbReference type="PROSITE" id="PS51371"/>
    </source>
</evidence>
<organism evidence="8 9">
    <name type="scientific">Actinoallomurus iriomotensis</name>
    <dbReference type="NCBI Taxonomy" id="478107"/>
    <lineage>
        <taxon>Bacteria</taxon>
        <taxon>Bacillati</taxon>
        <taxon>Actinomycetota</taxon>
        <taxon>Actinomycetes</taxon>
        <taxon>Streptosporangiales</taxon>
        <taxon>Thermomonosporaceae</taxon>
        <taxon>Actinoallomurus</taxon>
    </lineage>
</organism>
<evidence type="ECO:0000256" key="4">
    <source>
        <dbReference type="PROSITE-ProRule" id="PRU01193"/>
    </source>
</evidence>
<dbReference type="InterPro" id="IPR051676">
    <property type="entry name" value="UPF0053_domain"/>
</dbReference>
<evidence type="ECO:0000256" key="1">
    <source>
        <dbReference type="ARBA" id="ARBA00004651"/>
    </source>
</evidence>
<evidence type="ECO:0000256" key="5">
    <source>
        <dbReference type="SAM" id="Phobius"/>
    </source>
</evidence>
<evidence type="ECO:0000259" key="7">
    <source>
        <dbReference type="PROSITE" id="PS51846"/>
    </source>
</evidence>
<dbReference type="Pfam" id="PF00571">
    <property type="entry name" value="CBS"/>
    <property type="match status" value="1"/>
</dbReference>
<keyword evidence="4 5" id="KW-0812">Transmembrane</keyword>
<dbReference type="RefSeq" id="WP_285575344.1">
    <property type="nucleotide sequence ID" value="NZ_BSTK01000006.1"/>
</dbReference>
<keyword evidence="9" id="KW-1185">Reference proteome</keyword>
<name>A0A9W6S451_9ACTN</name>
<keyword evidence="4 5" id="KW-1133">Transmembrane helix</keyword>
<evidence type="ECO:0000256" key="3">
    <source>
        <dbReference type="PROSITE-ProRule" id="PRU00703"/>
    </source>
</evidence>
<dbReference type="PANTHER" id="PTHR43099:SF5">
    <property type="entry name" value="HLYC_CORC FAMILY TRANSPORTER"/>
    <property type="match status" value="1"/>
</dbReference>
<comment type="subcellular location">
    <subcellularLocation>
        <location evidence="1">Cell membrane</location>
        <topology evidence="1">Multi-pass membrane protein</topology>
    </subcellularLocation>
</comment>
<dbReference type="InterPro" id="IPR002550">
    <property type="entry name" value="CNNM"/>
</dbReference>
<keyword evidence="3" id="KW-0129">CBS domain</keyword>
<dbReference type="Proteomes" id="UP001165074">
    <property type="component" value="Unassembled WGS sequence"/>
</dbReference>
<feature type="transmembrane region" description="Helical" evidence="5">
    <location>
        <begin position="98"/>
        <end position="119"/>
    </location>
</feature>
<sequence length="338" mass="35566">MNLPASLAITILLLAGNAFFVGAEFALVAARRVRLERDAARGSRTARAAVAGIDELSLMLAGAQLGITMCSLGLGAVTEPAFEHILDPPLEALGAPGAVRHPIAFVVALAVVTFLHMVVGEMVPKSWAITDPERSARTLAVPFRAFTRVARPLIAALNGVTNALLRLVRVRPTAEADSHADPQRLSHLITESRRLGLIGRAEHALLGRAIATHEATITHLVVPADDVAAVPADADAERIRRTSADHGHTRILVRADGRGIAGMLHVREAVTGPTAGGRAADMMYPVPTLPPDCGVLDALTTMRNARAQLAVVATADNPFVGLVSLDDLLSELLTANPH</sequence>
<evidence type="ECO:0000256" key="2">
    <source>
        <dbReference type="ARBA" id="ARBA00022475"/>
    </source>
</evidence>
<dbReference type="PROSITE" id="PS51371">
    <property type="entry name" value="CBS"/>
    <property type="match status" value="1"/>
</dbReference>
<feature type="domain" description="CNNM transmembrane" evidence="7">
    <location>
        <begin position="1"/>
        <end position="205"/>
    </location>
</feature>
<reference evidence="8" key="1">
    <citation type="submission" date="2023-03" db="EMBL/GenBank/DDBJ databases">
        <title>Actinoallomurus iriomotensis NBRC 103684.</title>
        <authorList>
            <person name="Ichikawa N."/>
            <person name="Sato H."/>
            <person name="Tonouchi N."/>
        </authorList>
    </citation>
    <scope>NUCLEOTIDE SEQUENCE</scope>
    <source>
        <strain evidence="8">NBRC 103684</strain>
    </source>
</reference>
<dbReference type="AlphaFoldDB" id="A0A9W6S451"/>
<dbReference type="Gene3D" id="3.10.580.10">
    <property type="entry name" value="CBS-domain"/>
    <property type="match status" value="1"/>
</dbReference>